<reference evidence="4" key="2">
    <citation type="submission" date="2015-02" db="UniProtKB">
        <authorList>
            <consortium name="EnsemblMetazoa"/>
        </authorList>
    </citation>
    <scope>IDENTIFICATION</scope>
</reference>
<sequence>MVSLKLGGKQETYLFIYLYSSDYQGDVWIGWHKVSDCGIVNVNIPMSGAEIGGAFGGEKHTGGGLESRSDAWKKYMRRSTCTINYSKDLPLAQGIKFDEINANYASILIIRNKSILISYSINQYTMRTYYHKLEPRMN</sequence>
<dbReference type="HOGENOM" id="CLU_1860319_0_0_1"/>
<proteinExistence type="inferred from homology"/>
<evidence type="ECO:0000256" key="1">
    <source>
        <dbReference type="ARBA" id="ARBA00009986"/>
    </source>
</evidence>
<reference evidence="5" key="1">
    <citation type="submission" date="2011-05" db="EMBL/GenBank/DDBJ databases">
        <authorList>
            <person name="Richards S.R."/>
            <person name="Qu J."/>
            <person name="Jiang H."/>
            <person name="Jhangiani S.N."/>
            <person name="Agravi P."/>
            <person name="Goodspeed R."/>
            <person name="Gross S."/>
            <person name="Mandapat C."/>
            <person name="Jackson L."/>
            <person name="Mathew T."/>
            <person name="Pu L."/>
            <person name="Thornton R."/>
            <person name="Saada N."/>
            <person name="Wilczek-Boney K.B."/>
            <person name="Lee S."/>
            <person name="Kovar C."/>
            <person name="Wu Y."/>
            <person name="Scherer S.E."/>
            <person name="Worley K.C."/>
            <person name="Muzny D.M."/>
            <person name="Gibbs R."/>
        </authorList>
    </citation>
    <scope>NUCLEOTIDE SEQUENCE</scope>
    <source>
        <strain evidence="5">Brora</strain>
    </source>
</reference>
<dbReference type="Gene3D" id="3.40.605.10">
    <property type="entry name" value="Aldehyde Dehydrogenase, Chain A, domain 1"/>
    <property type="match status" value="1"/>
</dbReference>
<evidence type="ECO:0000313" key="5">
    <source>
        <dbReference type="Proteomes" id="UP000014500"/>
    </source>
</evidence>
<dbReference type="PhylomeDB" id="T1IYL5"/>
<name>T1IYL5_STRMM</name>
<dbReference type="InterPro" id="IPR044638">
    <property type="entry name" value="ALDH7A1-like"/>
</dbReference>
<accession>T1IYL5</accession>
<dbReference type="EnsemblMetazoa" id="SMAR006328-RA">
    <property type="protein sequence ID" value="SMAR006328-PA"/>
    <property type="gene ID" value="SMAR006328"/>
</dbReference>
<organism evidence="4 5">
    <name type="scientific">Strigamia maritima</name>
    <name type="common">European centipede</name>
    <name type="synonym">Geophilus maritimus</name>
    <dbReference type="NCBI Taxonomy" id="126957"/>
    <lineage>
        <taxon>Eukaryota</taxon>
        <taxon>Metazoa</taxon>
        <taxon>Ecdysozoa</taxon>
        <taxon>Arthropoda</taxon>
        <taxon>Myriapoda</taxon>
        <taxon>Chilopoda</taxon>
        <taxon>Pleurostigmophora</taxon>
        <taxon>Geophilomorpha</taxon>
        <taxon>Linotaeniidae</taxon>
        <taxon>Strigamia</taxon>
    </lineage>
</organism>
<keyword evidence="5" id="KW-1185">Reference proteome</keyword>
<evidence type="ECO:0000256" key="3">
    <source>
        <dbReference type="ARBA" id="ARBA00023027"/>
    </source>
</evidence>
<protein>
    <recommendedName>
        <fullName evidence="6">Aldehyde dehydrogenase domain-containing protein</fullName>
    </recommendedName>
</protein>
<evidence type="ECO:0000256" key="2">
    <source>
        <dbReference type="ARBA" id="ARBA00023002"/>
    </source>
</evidence>
<dbReference type="eggNOG" id="KOG2453">
    <property type="taxonomic scope" value="Eukaryota"/>
</dbReference>
<dbReference type="AlphaFoldDB" id="T1IYL5"/>
<evidence type="ECO:0008006" key="6">
    <source>
        <dbReference type="Google" id="ProtNLM"/>
    </source>
</evidence>
<dbReference type="InterPro" id="IPR016161">
    <property type="entry name" value="Ald_DH/histidinol_DH"/>
</dbReference>
<dbReference type="SUPFAM" id="SSF53720">
    <property type="entry name" value="ALDH-like"/>
    <property type="match status" value="1"/>
</dbReference>
<keyword evidence="3" id="KW-0520">NAD</keyword>
<dbReference type="PANTHER" id="PTHR43521">
    <property type="entry name" value="ALPHA-AMINOADIPIC SEMIALDEHYDE DEHYDROGENASE"/>
    <property type="match status" value="1"/>
</dbReference>
<dbReference type="STRING" id="126957.T1IYL5"/>
<evidence type="ECO:0000313" key="4">
    <source>
        <dbReference type="EnsemblMetazoa" id="SMAR006328-PA"/>
    </source>
</evidence>
<dbReference type="GO" id="GO:0004029">
    <property type="term" value="F:aldehyde dehydrogenase (NAD+) activity"/>
    <property type="evidence" value="ECO:0007669"/>
    <property type="project" value="InterPro"/>
</dbReference>
<keyword evidence="2" id="KW-0560">Oxidoreductase</keyword>
<dbReference type="Proteomes" id="UP000014500">
    <property type="component" value="Unassembled WGS sequence"/>
</dbReference>
<comment type="similarity">
    <text evidence="1">Belongs to the aldehyde dehydrogenase family.</text>
</comment>
<dbReference type="PANTHER" id="PTHR43521:SF1">
    <property type="entry name" value="ALPHA-AMINOADIPIC SEMIALDEHYDE DEHYDROGENASE"/>
    <property type="match status" value="1"/>
</dbReference>
<dbReference type="InterPro" id="IPR016162">
    <property type="entry name" value="Ald_DH_N"/>
</dbReference>
<dbReference type="EMBL" id="JH431691">
    <property type="status" value="NOT_ANNOTATED_CDS"/>
    <property type="molecule type" value="Genomic_DNA"/>
</dbReference>